<evidence type="ECO:0000313" key="1">
    <source>
        <dbReference type="EMBL" id="CCF40364.1"/>
    </source>
</evidence>
<dbReference type="Proteomes" id="UP000007174">
    <property type="component" value="Unassembled WGS sequence"/>
</dbReference>
<proteinExistence type="predicted"/>
<evidence type="ECO:0000313" key="2">
    <source>
        <dbReference type="Proteomes" id="UP000007174"/>
    </source>
</evidence>
<dbReference type="EMBL" id="CACQ02004032">
    <property type="protein sequence ID" value="CCF40364.1"/>
    <property type="molecule type" value="Genomic_DNA"/>
</dbReference>
<protein>
    <submittedName>
        <fullName evidence="1">Uncharacterized protein</fullName>
    </submittedName>
</protein>
<dbReference type="HOGENOM" id="CLU_2346562_0_0_1"/>
<gene>
    <name evidence="1" type="ORF">CH063_10952</name>
</gene>
<dbReference type="AlphaFoldDB" id="H1VJG1"/>
<sequence>MRFISQDGFQREVERIHVDGALAPDPLTICRDWFLLVVRSAGLGALHQFVLLNRFLVRMDRRQSTLDIGLPGTETAFALFIRDIVDGNSRSVGIFFC</sequence>
<reference evidence="2" key="1">
    <citation type="journal article" date="2012" name="Nat. Genet.">
        <title>Lifestyle transitions in plant pathogenic Colletotrichum fungi deciphered by genome and transcriptome analyses.</title>
        <authorList>
            <person name="O'Connell R.J."/>
            <person name="Thon M.R."/>
            <person name="Hacquard S."/>
            <person name="Amyotte S.G."/>
            <person name="Kleemann J."/>
            <person name="Torres M.F."/>
            <person name="Damm U."/>
            <person name="Buiate E.A."/>
            <person name="Epstein L."/>
            <person name="Alkan N."/>
            <person name="Altmueller J."/>
            <person name="Alvarado-Balderrama L."/>
            <person name="Bauser C.A."/>
            <person name="Becker C."/>
            <person name="Birren B.W."/>
            <person name="Chen Z."/>
            <person name="Choi J."/>
            <person name="Crouch J.A."/>
            <person name="Duvick J.P."/>
            <person name="Farman M.A."/>
            <person name="Gan P."/>
            <person name="Heiman D."/>
            <person name="Henrissat B."/>
            <person name="Howard R.J."/>
            <person name="Kabbage M."/>
            <person name="Koch C."/>
            <person name="Kracher B."/>
            <person name="Kubo Y."/>
            <person name="Law A.D."/>
            <person name="Lebrun M.-H."/>
            <person name="Lee Y.-H."/>
            <person name="Miyara I."/>
            <person name="Moore N."/>
            <person name="Neumann U."/>
            <person name="Nordstroem K."/>
            <person name="Panaccione D.G."/>
            <person name="Panstruga R."/>
            <person name="Place M."/>
            <person name="Proctor R.H."/>
            <person name="Prusky D."/>
            <person name="Rech G."/>
            <person name="Reinhardt R."/>
            <person name="Rollins J.A."/>
            <person name="Rounsley S."/>
            <person name="Schardl C.L."/>
            <person name="Schwartz D.C."/>
            <person name="Shenoy N."/>
            <person name="Shirasu K."/>
            <person name="Sikhakolli U.R."/>
            <person name="Stueber K."/>
            <person name="Sukno S.A."/>
            <person name="Sweigard J.A."/>
            <person name="Takano Y."/>
            <person name="Takahara H."/>
            <person name="Trail F."/>
            <person name="van der Does H.C."/>
            <person name="Voll L.M."/>
            <person name="Will I."/>
            <person name="Young S."/>
            <person name="Zeng Q."/>
            <person name="Zhang J."/>
            <person name="Zhou S."/>
            <person name="Dickman M.B."/>
            <person name="Schulze-Lefert P."/>
            <person name="Ver Loren van Themaat E."/>
            <person name="Ma L.-J."/>
            <person name="Vaillancourt L.J."/>
        </authorList>
    </citation>
    <scope>NUCLEOTIDE SEQUENCE [LARGE SCALE GENOMIC DNA]</scope>
    <source>
        <strain evidence="2">IMI 349063</strain>
    </source>
</reference>
<organism evidence="1 2">
    <name type="scientific">Colletotrichum higginsianum (strain IMI 349063)</name>
    <name type="common">Crucifer anthracnose fungus</name>
    <dbReference type="NCBI Taxonomy" id="759273"/>
    <lineage>
        <taxon>Eukaryota</taxon>
        <taxon>Fungi</taxon>
        <taxon>Dikarya</taxon>
        <taxon>Ascomycota</taxon>
        <taxon>Pezizomycotina</taxon>
        <taxon>Sordariomycetes</taxon>
        <taxon>Hypocreomycetidae</taxon>
        <taxon>Glomerellales</taxon>
        <taxon>Glomerellaceae</taxon>
        <taxon>Colletotrichum</taxon>
        <taxon>Colletotrichum destructivum species complex</taxon>
    </lineage>
</organism>
<name>H1VJG1_COLHI</name>
<accession>H1VJG1</accession>